<protein>
    <submittedName>
        <fullName evidence="2">Uncharacterized protein</fullName>
    </submittedName>
</protein>
<keyword evidence="1" id="KW-0812">Transmembrane</keyword>
<dbReference type="Gramene" id="LPERR09G16210.2">
    <property type="protein sequence ID" value="LPERR09G16210.2"/>
    <property type="gene ID" value="LPERR09G16210"/>
</dbReference>
<evidence type="ECO:0000313" key="2">
    <source>
        <dbReference type="EnsemblPlants" id="LPERR09G16210.2"/>
    </source>
</evidence>
<keyword evidence="1" id="KW-1133">Transmembrane helix</keyword>
<proteinExistence type="predicted"/>
<feature type="transmembrane region" description="Helical" evidence="1">
    <location>
        <begin position="58"/>
        <end position="81"/>
    </location>
</feature>
<evidence type="ECO:0000256" key="1">
    <source>
        <dbReference type="SAM" id="Phobius"/>
    </source>
</evidence>
<reference evidence="2" key="3">
    <citation type="submission" date="2015-04" db="UniProtKB">
        <authorList>
            <consortium name="EnsemblPlants"/>
        </authorList>
    </citation>
    <scope>IDENTIFICATION</scope>
</reference>
<sequence length="112" mass="12422">MDLGIWKLELIGLCCIWATFYPPGNRRSNGRANGFFSVASVQVSATQLSRQANGHASILLAVLLASTLFCFLPLCDWFLLLRSAECTYFGHPLCEDSFLNTVCLCVAVDIWE</sequence>
<keyword evidence="1" id="KW-0472">Membrane</keyword>
<dbReference type="Proteomes" id="UP000032180">
    <property type="component" value="Chromosome 9"/>
</dbReference>
<keyword evidence="3" id="KW-1185">Reference proteome</keyword>
<dbReference type="AlphaFoldDB" id="A0A0D9XH13"/>
<accession>A0A0D9XH13</accession>
<reference evidence="2 3" key="1">
    <citation type="submission" date="2012-08" db="EMBL/GenBank/DDBJ databases">
        <title>Oryza genome evolution.</title>
        <authorList>
            <person name="Wing R.A."/>
        </authorList>
    </citation>
    <scope>NUCLEOTIDE SEQUENCE</scope>
</reference>
<dbReference type="EnsemblPlants" id="LPERR09G16210.2">
    <property type="protein sequence ID" value="LPERR09G16210.2"/>
    <property type="gene ID" value="LPERR09G16210"/>
</dbReference>
<evidence type="ECO:0000313" key="3">
    <source>
        <dbReference type="Proteomes" id="UP000032180"/>
    </source>
</evidence>
<organism evidence="2 3">
    <name type="scientific">Leersia perrieri</name>
    <dbReference type="NCBI Taxonomy" id="77586"/>
    <lineage>
        <taxon>Eukaryota</taxon>
        <taxon>Viridiplantae</taxon>
        <taxon>Streptophyta</taxon>
        <taxon>Embryophyta</taxon>
        <taxon>Tracheophyta</taxon>
        <taxon>Spermatophyta</taxon>
        <taxon>Magnoliopsida</taxon>
        <taxon>Liliopsida</taxon>
        <taxon>Poales</taxon>
        <taxon>Poaceae</taxon>
        <taxon>BOP clade</taxon>
        <taxon>Oryzoideae</taxon>
        <taxon>Oryzeae</taxon>
        <taxon>Oryzinae</taxon>
        <taxon>Leersia</taxon>
    </lineage>
</organism>
<reference evidence="3" key="2">
    <citation type="submission" date="2013-12" db="EMBL/GenBank/DDBJ databases">
        <authorList>
            <person name="Yu Y."/>
            <person name="Lee S."/>
            <person name="de Baynast K."/>
            <person name="Wissotski M."/>
            <person name="Liu L."/>
            <person name="Talag J."/>
            <person name="Goicoechea J."/>
            <person name="Angelova A."/>
            <person name="Jetty R."/>
            <person name="Kudrna D."/>
            <person name="Golser W."/>
            <person name="Rivera L."/>
            <person name="Zhang J."/>
            <person name="Wing R."/>
        </authorList>
    </citation>
    <scope>NUCLEOTIDE SEQUENCE</scope>
</reference>
<dbReference type="HOGENOM" id="CLU_2149483_0_0_1"/>
<name>A0A0D9XH13_9ORYZ</name>